<dbReference type="RefSeq" id="WP_075724033.1">
    <property type="nucleotide sequence ID" value="NZ_LTDM01000001.1"/>
</dbReference>
<keyword evidence="1" id="KW-1133">Transmembrane helix</keyword>
<dbReference type="Proteomes" id="UP000186112">
    <property type="component" value="Unassembled WGS sequence"/>
</dbReference>
<feature type="transmembrane region" description="Helical" evidence="1">
    <location>
        <begin position="12"/>
        <end position="34"/>
    </location>
</feature>
<protein>
    <submittedName>
        <fullName evidence="2">Uncharacterized protein</fullName>
    </submittedName>
</protein>
<keyword evidence="1" id="KW-0812">Transmembrane</keyword>
<gene>
    <name evidence="2" type="ORF">TICRE_00560</name>
</gene>
<proteinExistence type="predicted"/>
<sequence>MRGLFRNRKGSITIIGLYIFIIMTASTTMMLYFATLQSLISKNQLEKVQARYDNENDLNKLIYYDENLDKYIKDKIFRRYRSGFEPDDDKYIIDFEKDDELKKSIKQAFFKIRNIDDRECIFFDISSKYNNIIYNTVAYGPFINNIFECNKPFLSEESLFDLDKKMFLDFITQMEKENWDYDCKVNTNSRKINIDKNSDLKLISNNSRDNLFSSKRLMINSGLANEKIISFTYESIIVHLKSDGIKDKNLTIGSKEDEGLIKMNGVLYIEGDLIINQDFEFLGLIIINNGDIIINSEKKPIINGMLLYKGDTIDIDSITLVYDQKNIYKSASFLPGFLDIDIDVIKKY</sequence>
<evidence type="ECO:0000313" key="2">
    <source>
        <dbReference type="EMBL" id="OLS03929.1"/>
    </source>
</evidence>
<dbReference type="AlphaFoldDB" id="A0A1U7M9P3"/>
<comment type="caution">
    <text evidence="2">The sequence shown here is derived from an EMBL/GenBank/DDBJ whole genome shotgun (WGS) entry which is preliminary data.</text>
</comment>
<dbReference type="EMBL" id="LTDM01000001">
    <property type="protein sequence ID" value="OLS03929.1"/>
    <property type="molecule type" value="Genomic_DNA"/>
</dbReference>
<name>A0A1U7M9P3_TISCR</name>
<evidence type="ECO:0000313" key="3">
    <source>
        <dbReference type="Proteomes" id="UP000186112"/>
    </source>
</evidence>
<organism evidence="2 3">
    <name type="scientific">Tissierella creatinophila DSM 6911</name>
    <dbReference type="NCBI Taxonomy" id="1123403"/>
    <lineage>
        <taxon>Bacteria</taxon>
        <taxon>Bacillati</taxon>
        <taxon>Bacillota</taxon>
        <taxon>Tissierellia</taxon>
        <taxon>Tissierellales</taxon>
        <taxon>Tissierellaceae</taxon>
        <taxon>Tissierella</taxon>
    </lineage>
</organism>
<reference evidence="2 3" key="1">
    <citation type="submission" date="2016-02" db="EMBL/GenBank/DDBJ databases">
        <title>Genome sequence of Tissierella creatinophila DSM 6911.</title>
        <authorList>
            <person name="Poehlein A."/>
            <person name="Daniel R."/>
        </authorList>
    </citation>
    <scope>NUCLEOTIDE SEQUENCE [LARGE SCALE GENOMIC DNA]</scope>
    <source>
        <strain evidence="2 3">DSM 6911</strain>
    </source>
</reference>
<keyword evidence="3" id="KW-1185">Reference proteome</keyword>
<accession>A0A1U7M9P3</accession>
<keyword evidence="1" id="KW-0472">Membrane</keyword>
<evidence type="ECO:0000256" key="1">
    <source>
        <dbReference type="SAM" id="Phobius"/>
    </source>
</evidence>